<dbReference type="EMBL" id="CP020370">
    <property type="protein sequence ID" value="AUB83022.1"/>
    <property type="molecule type" value="Genomic_DNA"/>
</dbReference>
<evidence type="ECO:0000256" key="1">
    <source>
        <dbReference type="ARBA" id="ARBA00009981"/>
    </source>
</evidence>
<reference evidence="3 4" key="1">
    <citation type="submission" date="2017-03" db="EMBL/GenBank/DDBJ databases">
        <title>Complete genome sequence of Candidatus 'Thiodictyon syntrophicum' sp. nov. strain Cad16T, a photolithoautotroph purple sulfur bacterium isolated from an alpine meromictic lake.</title>
        <authorList>
            <person name="Luedin S.M."/>
            <person name="Pothier J.F."/>
            <person name="Danza F."/>
            <person name="Storelli N."/>
            <person name="Wittwer M."/>
            <person name="Tonolla M."/>
        </authorList>
    </citation>
    <scope>NUCLEOTIDE SEQUENCE [LARGE SCALE GENOMIC DNA]</scope>
    <source>
        <strain evidence="3 4">Cad16T</strain>
    </source>
</reference>
<dbReference type="Pfam" id="PF03683">
    <property type="entry name" value="UPF0175"/>
    <property type="match status" value="1"/>
</dbReference>
<evidence type="ECO:0000313" key="4">
    <source>
        <dbReference type="Proteomes" id="UP000232638"/>
    </source>
</evidence>
<accession>A0A2K8UBQ3</accession>
<proteinExistence type="inferred from homology"/>
<dbReference type="OrthoDB" id="9134981at2"/>
<name>A0A2K8UBQ3_9GAMM</name>
<protein>
    <recommendedName>
        <fullName evidence="2">Antitoxin</fullName>
    </recommendedName>
</protein>
<comment type="similarity">
    <text evidence="1 2">Belongs to the phD/YefM antitoxin family.</text>
</comment>
<dbReference type="Pfam" id="PF02604">
    <property type="entry name" value="PhdYeFM_antitox"/>
    <property type="match status" value="1"/>
</dbReference>
<keyword evidence="4" id="KW-1185">Reference proteome</keyword>
<comment type="function">
    <text evidence="2">Antitoxin component of a type II toxin-antitoxin (TA) system.</text>
</comment>
<dbReference type="InterPro" id="IPR006442">
    <property type="entry name" value="Antitoxin_Phd/YefM"/>
</dbReference>
<dbReference type="InterPro" id="IPR036165">
    <property type="entry name" value="YefM-like_sf"/>
</dbReference>
<evidence type="ECO:0000313" key="3">
    <source>
        <dbReference type="EMBL" id="AUB83022.1"/>
    </source>
</evidence>
<dbReference type="Proteomes" id="UP000232638">
    <property type="component" value="Chromosome"/>
</dbReference>
<gene>
    <name evidence="3" type="ORF">THSYN_20135</name>
</gene>
<dbReference type="SUPFAM" id="SSF143120">
    <property type="entry name" value="YefM-like"/>
    <property type="match status" value="1"/>
</dbReference>
<dbReference type="InterPro" id="IPR005368">
    <property type="entry name" value="UPF0175"/>
</dbReference>
<sequence length="126" mass="13668">MQTFSIRELRDHTGDLVQAAESGKLSIVTRHGQPVFVAVPFEEELLRGGVALALATKLFDEEAISVGKAARLAGMSLPDFIDHLGRLRIPVARPRSGELEQELQAFGYLGSRVVEDALRLAGEASK</sequence>
<dbReference type="NCBIfam" id="TIGR01552">
    <property type="entry name" value="phd_fam"/>
    <property type="match status" value="1"/>
</dbReference>
<dbReference type="AlphaFoldDB" id="A0A2K8UBQ3"/>
<organism evidence="3 4">
    <name type="scientific">Candidatus Thiodictyon syntrophicum</name>
    <dbReference type="NCBI Taxonomy" id="1166950"/>
    <lineage>
        <taxon>Bacteria</taxon>
        <taxon>Pseudomonadati</taxon>
        <taxon>Pseudomonadota</taxon>
        <taxon>Gammaproteobacteria</taxon>
        <taxon>Chromatiales</taxon>
        <taxon>Chromatiaceae</taxon>
        <taxon>Thiodictyon</taxon>
    </lineage>
</organism>
<dbReference type="RefSeq" id="WP_100920722.1">
    <property type="nucleotide sequence ID" value="NZ_CP020370.1"/>
</dbReference>
<evidence type="ECO:0000256" key="2">
    <source>
        <dbReference type="RuleBase" id="RU362080"/>
    </source>
</evidence>
<dbReference type="KEGG" id="tsy:THSYN_20135"/>
<dbReference type="Gene3D" id="3.40.1620.10">
    <property type="entry name" value="YefM-like domain"/>
    <property type="match status" value="1"/>
</dbReference>